<accession>A0ACC0ZAX9</accession>
<dbReference type="Proteomes" id="UP001163603">
    <property type="component" value="Chromosome 2"/>
</dbReference>
<keyword evidence="2" id="KW-1185">Reference proteome</keyword>
<evidence type="ECO:0000313" key="1">
    <source>
        <dbReference type="EMBL" id="KAJ0047732.1"/>
    </source>
</evidence>
<gene>
    <name evidence="1" type="ORF">Pint_15278</name>
</gene>
<name>A0ACC0ZAX9_9ROSI</name>
<reference evidence="2" key="1">
    <citation type="journal article" date="2023" name="G3 (Bethesda)">
        <title>Genome assembly and association tests identify interacting loci associated with vigor, precocity, and sex in interspecific pistachio rootstocks.</title>
        <authorList>
            <person name="Palmer W."/>
            <person name="Jacygrad E."/>
            <person name="Sagayaradj S."/>
            <person name="Cavanaugh K."/>
            <person name="Han R."/>
            <person name="Bertier L."/>
            <person name="Beede B."/>
            <person name="Kafkas S."/>
            <person name="Golino D."/>
            <person name="Preece J."/>
            <person name="Michelmore R."/>
        </authorList>
    </citation>
    <scope>NUCLEOTIDE SEQUENCE [LARGE SCALE GENOMIC DNA]</scope>
</reference>
<dbReference type="EMBL" id="CM047737">
    <property type="protein sequence ID" value="KAJ0047732.1"/>
    <property type="molecule type" value="Genomic_DNA"/>
</dbReference>
<proteinExistence type="predicted"/>
<comment type="caution">
    <text evidence="1">The sequence shown here is derived from an EMBL/GenBank/DDBJ whole genome shotgun (WGS) entry which is preliminary data.</text>
</comment>
<protein>
    <submittedName>
        <fullName evidence="1">Uncharacterized protein</fullName>
    </submittedName>
</protein>
<evidence type="ECO:0000313" key="2">
    <source>
        <dbReference type="Proteomes" id="UP001163603"/>
    </source>
</evidence>
<organism evidence="1 2">
    <name type="scientific">Pistacia integerrima</name>
    <dbReference type="NCBI Taxonomy" id="434235"/>
    <lineage>
        <taxon>Eukaryota</taxon>
        <taxon>Viridiplantae</taxon>
        <taxon>Streptophyta</taxon>
        <taxon>Embryophyta</taxon>
        <taxon>Tracheophyta</taxon>
        <taxon>Spermatophyta</taxon>
        <taxon>Magnoliopsida</taxon>
        <taxon>eudicotyledons</taxon>
        <taxon>Gunneridae</taxon>
        <taxon>Pentapetalae</taxon>
        <taxon>rosids</taxon>
        <taxon>malvids</taxon>
        <taxon>Sapindales</taxon>
        <taxon>Anacardiaceae</taxon>
        <taxon>Pistacia</taxon>
    </lineage>
</organism>
<sequence length="63" mass="7073">MKKKEEKGYWDSKETRSVTVSKGRERRQNFQALTKRGGGLSLVSDGKQQETGKKNAQKSILCG</sequence>